<dbReference type="Proteomes" id="UP000248214">
    <property type="component" value="Unassembled WGS sequence"/>
</dbReference>
<evidence type="ECO:0000313" key="3">
    <source>
        <dbReference type="Proteomes" id="UP000248214"/>
    </source>
</evidence>
<evidence type="ECO:0000259" key="1">
    <source>
        <dbReference type="Pfam" id="PF02602"/>
    </source>
</evidence>
<dbReference type="InterPro" id="IPR039793">
    <property type="entry name" value="UROS/Hem4"/>
</dbReference>
<organism evidence="2 3">
    <name type="scientific">Salipaludibacillus keqinensis</name>
    <dbReference type="NCBI Taxonomy" id="2045207"/>
    <lineage>
        <taxon>Bacteria</taxon>
        <taxon>Bacillati</taxon>
        <taxon>Bacillota</taxon>
        <taxon>Bacilli</taxon>
        <taxon>Bacillales</taxon>
        <taxon>Bacillaceae</taxon>
    </lineage>
</organism>
<gene>
    <name evidence="2" type="ORF">CR194_19110</name>
</gene>
<dbReference type="InterPro" id="IPR036108">
    <property type="entry name" value="4pyrrol_syn_uPrphyn_synt_sf"/>
</dbReference>
<dbReference type="CDD" id="cd06578">
    <property type="entry name" value="HemD"/>
    <property type="match status" value="1"/>
</dbReference>
<name>A0A323T5P1_9BACI</name>
<dbReference type="Pfam" id="PF02602">
    <property type="entry name" value="HEM4"/>
    <property type="match status" value="1"/>
</dbReference>
<dbReference type="AlphaFoldDB" id="A0A323T5P1"/>
<dbReference type="EMBL" id="PDOD01000006">
    <property type="protein sequence ID" value="PYZ91732.1"/>
    <property type="molecule type" value="Genomic_DNA"/>
</dbReference>
<protein>
    <submittedName>
        <fullName evidence="2">Uroporphyrinogen-III synthase</fullName>
    </submittedName>
</protein>
<keyword evidence="3" id="KW-1185">Reference proteome</keyword>
<dbReference type="OrthoDB" id="9775656at2"/>
<dbReference type="NCBIfam" id="NF004584">
    <property type="entry name" value="PRK05928.2-1"/>
    <property type="match status" value="1"/>
</dbReference>
<comment type="caution">
    <text evidence="2">The sequence shown here is derived from an EMBL/GenBank/DDBJ whole genome shotgun (WGS) entry which is preliminary data.</text>
</comment>
<reference evidence="2 3" key="1">
    <citation type="submission" date="2017-10" db="EMBL/GenBank/DDBJ databases">
        <title>Bacillus sp. nov., a halophilic bacterium isolated from a Keqin Lake.</title>
        <authorList>
            <person name="Wang H."/>
        </authorList>
    </citation>
    <scope>NUCLEOTIDE SEQUENCE [LARGE SCALE GENOMIC DNA]</scope>
    <source>
        <strain evidence="2 3">KQ-12</strain>
    </source>
</reference>
<dbReference type="GO" id="GO:0006780">
    <property type="term" value="P:uroporphyrinogen III biosynthetic process"/>
    <property type="evidence" value="ECO:0007669"/>
    <property type="project" value="InterPro"/>
</dbReference>
<dbReference type="Gene3D" id="3.40.50.10090">
    <property type="match status" value="2"/>
</dbReference>
<sequence>MKSNLSYYSKGALNVSLLNKTVVLAASRKTNEMSKIIEKQQGTPLVRSLQGTVFLNDQEVRKDLERDVEENYDWMIFTTGIGVNALLDMAKDMNIKDQYLKSINEATIAARGYKTFAALKKIGVTPTAKDDDGTIKGLIASLQPYDFNGKRVMVQLHGENAPSLLEYLIEEGAIVFPILPYKHVDPKPETVERFCQEVLAGEIDAVCFTAAIQVRSLFKYAKEKRYSRSIVDAFMTHTMAVAVGKVTAEALHEEGIDRIVKPDLERMGAMIVELSNYYEEIEKY</sequence>
<dbReference type="PANTHER" id="PTHR40082:SF1">
    <property type="entry name" value="BLR5956 PROTEIN"/>
    <property type="match status" value="1"/>
</dbReference>
<dbReference type="GO" id="GO:0004852">
    <property type="term" value="F:uroporphyrinogen-III synthase activity"/>
    <property type="evidence" value="ECO:0007669"/>
    <property type="project" value="InterPro"/>
</dbReference>
<accession>A0A323T5P1</accession>
<evidence type="ECO:0000313" key="2">
    <source>
        <dbReference type="EMBL" id="PYZ91732.1"/>
    </source>
</evidence>
<dbReference type="InterPro" id="IPR003754">
    <property type="entry name" value="4pyrrol_synth_uPrphyn_synth"/>
</dbReference>
<dbReference type="SUPFAM" id="SSF69618">
    <property type="entry name" value="HemD-like"/>
    <property type="match status" value="1"/>
</dbReference>
<feature type="domain" description="Tetrapyrrole biosynthesis uroporphyrinogen III synthase" evidence="1">
    <location>
        <begin position="32"/>
        <end position="271"/>
    </location>
</feature>
<proteinExistence type="predicted"/>
<dbReference type="PANTHER" id="PTHR40082">
    <property type="entry name" value="BLR5956 PROTEIN"/>
    <property type="match status" value="1"/>
</dbReference>